<organism evidence="1 2">
    <name type="scientific">Opisthorchis viverrini</name>
    <name type="common">Southeast Asian liver fluke</name>
    <dbReference type="NCBI Taxonomy" id="6198"/>
    <lineage>
        <taxon>Eukaryota</taxon>
        <taxon>Metazoa</taxon>
        <taxon>Spiralia</taxon>
        <taxon>Lophotrochozoa</taxon>
        <taxon>Platyhelminthes</taxon>
        <taxon>Trematoda</taxon>
        <taxon>Digenea</taxon>
        <taxon>Opisthorchiida</taxon>
        <taxon>Opisthorchiata</taxon>
        <taxon>Opisthorchiidae</taxon>
        <taxon>Opisthorchis</taxon>
    </lineage>
</organism>
<dbReference type="Proteomes" id="UP000054324">
    <property type="component" value="Unassembled WGS sequence"/>
</dbReference>
<dbReference type="KEGG" id="ovi:T265_02406"/>
<dbReference type="RefSeq" id="XP_009164903.1">
    <property type="nucleotide sequence ID" value="XM_009166639.1"/>
</dbReference>
<protein>
    <submittedName>
        <fullName evidence="1">Uncharacterized protein</fullName>
    </submittedName>
</protein>
<reference evidence="1 2" key="1">
    <citation type="submission" date="2013-11" db="EMBL/GenBank/DDBJ databases">
        <title>Opisthorchis viverrini - life in the bile duct.</title>
        <authorList>
            <person name="Young N.D."/>
            <person name="Nagarajan N."/>
            <person name="Lin S.J."/>
            <person name="Korhonen P.K."/>
            <person name="Jex A.R."/>
            <person name="Hall R.S."/>
            <person name="Safavi-Hemami H."/>
            <person name="Kaewkong W."/>
            <person name="Bertrand D."/>
            <person name="Gao S."/>
            <person name="Seet Q."/>
            <person name="Wongkham S."/>
            <person name="Teh B.T."/>
            <person name="Wongkham C."/>
            <person name="Intapan P.M."/>
            <person name="Maleewong W."/>
            <person name="Yang X."/>
            <person name="Hu M."/>
            <person name="Wang Z."/>
            <person name="Hofmann A."/>
            <person name="Sternberg P.W."/>
            <person name="Tan P."/>
            <person name="Wang J."/>
            <person name="Gasser R.B."/>
        </authorList>
    </citation>
    <scope>NUCLEOTIDE SEQUENCE [LARGE SCALE GENOMIC DNA]</scope>
</reference>
<name>A0A074ZV63_OPIVI</name>
<sequence>MSRDHKQDHRCLVHTSTLLLMPKLSSANRAFNQRFSPLEPALIGQKNQSSVRKRWRAIHDANFEQRPLDTHT</sequence>
<evidence type="ECO:0000313" key="2">
    <source>
        <dbReference type="Proteomes" id="UP000054324"/>
    </source>
</evidence>
<dbReference type="EMBL" id="KL596647">
    <property type="protein sequence ID" value="KER31358.1"/>
    <property type="molecule type" value="Genomic_DNA"/>
</dbReference>
<evidence type="ECO:0000313" key="1">
    <source>
        <dbReference type="EMBL" id="KER31358.1"/>
    </source>
</evidence>
<dbReference type="AlphaFoldDB" id="A0A074ZV63"/>
<keyword evidence="2" id="KW-1185">Reference proteome</keyword>
<gene>
    <name evidence="1" type="ORF">T265_02406</name>
</gene>
<accession>A0A074ZV63</accession>
<dbReference type="CTD" id="20316594"/>
<proteinExistence type="predicted"/>
<dbReference type="GeneID" id="20316594"/>